<feature type="disulfide bond" evidence="16">
    <location>
        <begin position="240"/>
        <end position="255"/>
    </location>
</feature>
<feature type="disulfide bond" evidence="16">
    <location>
        <begin position="1009"/>
        <end position="1021"/>
    </location>
</feature>
<evidence type="ECO:0000256" key="11">
    <source>
        <dbReference type="ARBA" id="ARBA00023136"/>
    </source>
</evidence>
<dbReference type="GO" id="GO:0043235">
    <property type="term" value="C:receptor complex"/>
    <property type="evidence" value="ECO:0007669"/>
    <property type="project" value="TreeGrafter"/>
</dbReference>
<feature type="disulfide bond" evidence="16">
    <location>
        <begin position="1070"/>
        <end position="1085"/>
    </location>
</feature>
<dbReference type="PROSITE" id="PS01209">
    <property type="entry name" value="LDLRA_1"/>
    <property type="match status" value="6"/>
</dbReference>
<sequence>ILLSACTHNISVTFPIAACAISLSGQCTSGQFQCSNGQCINQDWRCDGTKDCTDDSDEQNCPLPTCSFQQFKCLTGGECIPLAFVCDGEPDCTDGSDEQRACGGQTCSPDQFTCREGQCIPKQYRCDHVSDCVDNSDENNCNYPACTEKTCANGACYNNTQHCDGILDCRDGSDESNCTRRCQSHQFECASGYCIPMPFVCDHWDDCGDNSDEQNCEYRTCSGSEFTCSNGRCMPQQWVCDGINDCGDFSDENGCDPGIRECYPGEWPCPGSSMCVPINKVCDEHPDCPDGTDESNSTAHLTCDLHQCSALSCEYRCHPSPQGGACYCPDGFTVANDSRTCVDYDDCKIWGICDHFCEDRPGTHHCSCADGYFLEQGHVCKANISGGLPQLIFTDGRDIKMADIHGRFVRLLVQSDGKGYAVGVGYNWHTQRIFWTDTNSQKVFNGLYEKMEVLSEAVHNAQNLAVDWINFKLYLVEERVERIEACDYDGGNRVTLIAENLVTPHGLALDPTVGYMFFTDSGYNTDDVKLERAFMDGSNRFELVKTRLGSPTGITLDLVTKRVYWTDSHFNLVETVTYSGLDRKTVLNGGHQVPHPFGISVFENHAFFTDWVKMGVIRTNRFNGSDPTFLYRSTNRPGQIVVSHPSLQPFVINPCGRHNGGCQQICLLSHRTDNDGLGYRCKCRLGYDLQDDRHTCFNYLLVASAQAVRGIPLNVSSQEDVTLPLAGMAQSFSGSGVEYDASVETVFYNDRMRQLIYKSPINGTNNEILTGYRVGSVESMAYDWTSHILFWTSSTYRTVSAFKVTDGSRRDIVQNLKYPRGIAVHPSAGYLFWSDWYRPAVITRAYTDGSNAVPLINSTLGDHFTINSFLLYWVDAQLDQIEHVSIDGLDRQAFSSIGQITHPFSLTVHTDHLFVSDWRTNSVFRMRKRDGGENIILRKGISGIMNVKAYSADLQNCECNLIPNGRCSHFCFPTPASNRVCGCPYGMKLQENQRDCVKDDTEPPPDDNCGDYAFPCDGGRCVPNSFRCDGVNDCADKTDEDNCPTRVPTTCSSSQFACTNGNCIPRAWVCDAFNDCGDGSDERQCSESSPLEQPMYINKTFFNHFHSPLPDSTITTCQPGFFLCPDHRCIYNSYVCDGDQDCLDGSDEKDCGKLHFCFIMTLFTMDDMDVVCLWVEYSCATYEFACASGDQCVSLSYRCDGVYDCRDHSDESGCPTRGPGLCHDNEFQCQVDGFCIPKAWECDGHPDCEDGSDEHNGCPPRTCSSYQFQCANGNCVPQSWVCDGDNDCRDMSDETNCPTPPFSCPSGQWLCPTDQVCITDAQVCDGQRDCPNGADESPLCSKYLSDPWILQSNLLQ</sequence>
<dbReference type="PROSITE" id="PS50068">
    <property type="entry name" value="LDLRA_2"/>
    <property type="match status" value="14"/>
</dbReference>
<dbReference type="GO" id="GO:0005509">
    <property type="term" value="F:calcium ion binding"/>
    <property type="evidence" value="ECO:0007669"/>
    <property type="project" value="InterPro"/>
</dbReference>
<dbReference type="InterPro" id="IPR023415">
    <property type="entry name" value="LDLR_class-A_CS"/>
</dbReference>
<keyword evidence="14" id="KW-0325">Glycoprotein</keyword>
<keyword evidence="3" id="KW-0245">EGF-like domain</keyword>
<dbReference type="FunFam" id="4.10.400.10:FF:000034">
    <property type="entry name" value="Low-density lipoprotein receptor-related protein 2"/>
    <property type="match status" value="4"/>
</dbReference>
<keyword evidence="11" id="KW-0472">Membrane</keyword>
<evidence type="ECO:0000256" key="10">
    <source>
        <dbReference type="ARBA" id="ARBA00022989"/>
    </source>
</evidence>
<dbReference type="GO" id="GO:0016324">
    <property type="term" value="C:apical plasma membrane"/>
    <property type="evidence" value="ECO:0007669"/>
    <property type="project" value="TreeGrafter"/>
</dbReference>
<dbReference type="CDD" id="cd00112">
    <property type="entry name" value="LDLa"/>
    <property type="match status" value="14"/>
</dbReference>
<feature type="disulfide bond" evidence="16">
    <location>
        <begin position="114"/>
        <end position="132"/>
    </location>
</feature>
<feature type="disulfide bond" evidence="16">
    <location>
        <begin position="34"/>
        <end position="52"/>
    </location>
</feature>
<feature type="disulfide bond" evidence="16">
    <location>
        <begin position="1058"/>
        <end position="1076"/>
    </location>
</feature>
<feature type="disulfide bond" evidence="16">
    <location>
        <begin position="1016"/>
        <end position="1034"/>
    </location>
</feature>
<dbReference type="GO" id="GO:0006898">
    <property type="term" value="P:receptor-mediated endocytosis"/>
    <property type="evidence" value="ECO:0007669"/>
    <property type="project" value="TreeGrafter"/>
</dbReference>
<feature type="domain" description="EGF-like" evidence="18">
    <location>
        <begin position="326"/>
        <end position="341"/>
    </location>
</feature>
<evidence type="ECO:0000256" key="7">
    <source>
        <dbReference type="ARBA" id="ARBA00022729"/>
    </source>
</evidence>
<feature type="disulfide bond" evidence="16">
    <location>
        <begin position="1117"/>
        <end position="1129"/>
    </location>
</feature>
<dbReference type="InterPro" id="IPR001881">
    <property type="entry name" value="EGF-like_Ca-bd_dom"/>
</dbReference>
<dbReference type="SUPFAM" id="SSF57184">
    <property type="entry name" value="Growth factor receptor domain"/>
    <property type="match status" value="1"/>
</dbReference>
<feature type="disulfide bond" evidence="16">
    <location>
        <begin position="1051"/>
        <end position="1063"/>
    </location>
</feature>
<dbReference type="Proteomes" id="UP000472270">
    <property type="component" value="Unassembled WGS sequence"/>
</dbReference>
<dbReference type="PANTHER" id="PTHR22722:SF11">
    <property type="entry name" value="LOW-DENSITY LIPOPROTEIN RECEPTOR-RELATED PROTEIN 2"/>
    <property type="match status" value="1"/>
</dbReference>
<feature type="disulfide bond" evidence="16">
    <location>
        <begin position="201"/>
        <end position="216"/>
    </location>
</feature>
<evidence type="ECO:0000313" key="20">
    <source>
        <dbReference type="Proteomes" id="UP000472270"/>
    </source>
</evidence>
<keyword evidence="20" id="KW-1185">Reference proteome</keyword>
<dbReference type="GO" id="GO:0031904">
    <property type="term" value="C:endosome lumen"/>
    <property type="evidence" value="ECO:0007669"/>
    <property type="project" value="UniProtKB-SubCell"/>
</dbReference>
<evidence type="ECO:0000256" key="8">
    <source>
        <dbReference type="ARBA" id="ARBA00022737"/>
    </source>
</evidence>
<evidence type="ECO:0000256" key="14">
    <source>
        <dbReference type="ARBA" id="ARBA00023180"/>
    </source>
</evidence>
<evidence type="ECO:0000256" key="6">
    <source>
        <dbReference type="ARBA" id="ARBA00022692"/>
    </source>
</evidence>
<feature type="disulfide bond" evidence="16">
    <location>
        <begin position="107"/>
        <end position="119"/>
    </location>
</feature>
<feature type="repeat" description="LDL-receptor class B" evidence="17">
    <location>
        <begin position="471"/>
        <end position="513"/>
    </location>
</feature>
<dbReference type="InterPro" id="IPR000742">
    <property type="entry name" value="EGF"/>
</dbReference>
<protein>
    <submittedName>
        <fullName evidence="19">Low-density lipoprotein receptor-related protein 2-like</fullName>
    </submittedName>
</protein>
<proteinExistence type="predicted"/>
<dbReference type="PROSITE" id="PS01186">
    <property type="entry name" value="EGF_2"/>
    <property type="match status" value="1"/>
</dbReference>
<feature type="disulfide bond" evidence="16">
    <location>
        <begin position="151"/>
        <end position="169"/>
    </location>
</feature>
<dbReference type="PRINTS" id="PR00261">
    <property type="entry name" value="LDLRECEPTOR"/>
</dbReference>
<dbReference type="Gene3D" id="2.120.10.30">
    <property type="entry name" value="TolB, C-terminal domain"/>
    <property type="match status" value="2"/>
</dbReference>
<feature type="disulfide bond" evidence="16">
    <location>
        <begin position="1282"/>
        <end position="1297"/>
    </location>
</feature>
<feature type="disulfide bond" evidence="16">
    <location>
        <begin position="189"/>
        <end position="207"/>
    </location>
</feature>
<dbReference type="FunFam" id="4.10.400.10:FF:000002">
    <property type="entry name" value="Low-density lipoprotein receptor-related protein 1"/>
    <property type="match status" value="2"/>
</dbReference>
<dbReference type="GO" id="GO:0042562">
    <property type="term" value="F:hormone binding"/>
    <property type="evidence" value="ECO:0007669"/>
    <property type="project" value="TreeGrafter"/>
</dbReference>
<evidence type="ECO:0000256" key="16">
    <source>
        <dbReference type="PROSITE-ProRule" id="PRU00124"/>
    </source>
</evidence>
<feature type="disulfide bond" evidence="16">
    <location>
        <begin position="163"/>
        <end position="178"/>
    </location>
</feature>
<feature type="disulfide bond" evidence="16">
    <location>
        <begin position="182"/>
        <end position="194"/>
    </location>
</feature>
<feature type="repeat" description="LDL-receptor class B" evidence="17">
    <location>
        <begin position="869"/>
        <end position="912"/>
    </location>
</feature>
<evidence type="ECO:0000256" key="17">
    <source>
        <dbReference type="PROSITE-ProRule" id="PRU00461"/>
    </source>
</evidence>
<keyword evidence="5" id="KW-0254">Endocytosis</keyword>
<dbReference type="PANTHER" id="PTHR22722">
    <property type="entry name" value="LOW-DENSITY LIPOPROTEIN RECEPTOR-RELATED PROTEIN 2-RELATED"/>
    <property type="match status" value="1"/>
</dbReference>
<feature type="disulfide bond" evidence="16">
    <location>
        <begin position="1136"/>
        <end position="1151"/>
    </location>
</feature>
<dbReference type="SMART" id="SM00135">
    <property type="entry name" value="LY"/>
    <property type="match status" value="9"/>
</dbReference>
<evidence type="ECO:0000256" key="5">
    <source>
        <dbReference type="ARBA" id="ARBA00022583"/>
    </source>
</evidence>
<reference evidence="19" key="2">
    <citation type="submission" date="2025-09" db="UniProtKB">
        <authorList>
            <consortium name="Ensembl"/>
        </authorList>
    </citation>
    <scope>IDENTIFICATION</scope>
</reference>
<comment type="subcellular location">
    <subcellularLocation>
        <location evidence="2">Endomembrane system</location>
    </subcellularLocation>
    <subcellularLocation>
        <location evidence="15">Endosome lumen</location>
    </subcellularLocation>
    <subcellularLocation>
        <location evidence="1">Membrane</location>
        <topology evidence="1">Single-pass membrane protein</topology>
    </subcellularLocation>
</comment>
<keyword evidence="6" id="KW-0812">Transmembrane</keyword>
<evidence type="ECO:0000256" key="9">
    <source>
        <dbReference type="ARBA" id="ARBA00022753"/>
    </source>
</evidence>
<feature type="disulfide bond" evidence="16">
    <location>
        <begin position="221"/>
        <end position="233"/>
    </location>
</feature>
<feature type="disulfide bond" evidence="16">
    <location>
        <begin position="126"/>
        <end position="141"/>
    </location>
</feature>
<keyword evidence="4" id="KW-0597">Phosphoprotein</keyword>
<dbReference type="Ensembl" id="ENSSRHT00000069323.1">
    <property type="protein sequence ID" value="ENSSRHP00000067481.1"/>
    <property type="gene ID" value="ENSSRHG00000033484.1"/>
</dbReference>
<accession>A0A673KWE8</accession>
<keyword evidence="10" id="KW-1133">Transmembrane helix</keyword>
<evidence type="ECO:0000256" key="12">
    <source>
        <dbReference type="ARBA" id="ARBA00023157"/>
    </source>
</evidence>
<dbReference type="FunFam" id="4.10.400.10:FF:000045">
    <property type="entry name" value="Low-density lipoprotein receptor-related protein 2"/>
    <property type="match status" value="2"/>
</dbReference>
<feature type="repeat" description="LDL-receptor class B" evidence="17">
    <location>
        <begin position="561"/>
        <end position="605"/>
    </location>
</feature>
<gene>
    <name evidence="19" type="primary">lrp2b</name>
</gene>
<feature type="disulfide bond" evidence="16">
    <location>
        <begin position="1270"/>
        <end position="1288"/>
    </location>
</feature>
<evidence type="ECO:0000256" key="3">
    <source>
        <dbReference type="ARBA" id="ARBA00022536"/>
    </source>
</evidence>
<feature type="disulfide bond" evidence="16">
    <location>
        <begin position="1263"/>
        <end position="1275"/>
    </location>
</feature>
<dbReference type="InterPro" id="IPR000033">
    <property type="entry name" value="LDLR_classB_rpt"/>
</dbReference>
<name>A0A673KWE8_9TELE</name>
<evidence type="ECO:0000259" key="18">
    <source>
        <dbReference type="PROSITE" id="PS01186"/>
    </source>
</evidence>
<dbReference type="FunFam" id="4.10.400.10:FF:000147">
    <property type="entry name" value="Low-density lipoprotein receptor-related protein 2"/>
    <property type="match status" value="1"/>
</dbReference>
<dbReference type="SUPFAM" id="SSF57424">
    <property type="entry name" value="LDL receptor-like module"/>
    <property type="match status" value="14"/>
</dbReference>
<feature type="disulfide bond" evidence="16">
    <location>
        <begin position="1124"/>
        <end position="1142"/>
    </location>
</feature>
<evidence type="ECO:0000256" key="13">
    <source>
        <dbReference type="ARBA" id="ARBA00023170"/>
    </source>
</evidence>
<feature type="disulfide bond" evidence="16">
    <location>
        <begin position="1028"/>
        <end position="1043"/>
    </location>
</feature>
<dbReference type="InterPro" id="IPR011042">
    <property type="entry name" value="6-blade_b-propeller_TolB-like"/>
</dbReference>
<evidence type="ECO:0000256" key="4">
    <source>
        <dbReference type="ARBA" id="ARBA00022553"/>
    </source>
</evidence>
<organism evidence="19 20">
    <name type="scientific">Sinocyclocheilus rhinocerous</name>
    <dbReference type="NCBI Taxonomy" id="307959"/>
    <lineage>
        <taxon>Eukaryota</taxon>
        <taxon>Metazoa</taxon>
        <taxon>Chordata</taxon>
        <taxon>Craniata</taxon>
        <taxon>Vertebrata</taxon>
        <taxon>Euteleostomi</taxon>
        <taxon>Actinopterygii</taxon>
        <taxon>Neopterygii</taxon>
        <taxon>Teleostei</taxon>
        <taxon>Ostariophysi</taxon>
        <taxon>Cypriniformes</taxon>
        <taxon>Cyprinidae</taxon>
        <taxon>Cyprininae</taxon>
        <taxon>Sinocyclocheilus</taxon>
    </lineage>
</organism>
<keyword evidence="8" id="KW-0677">Repeat</keyword>
<dbReference type="InterPro" id="IPR036055">
    <property type="entry name" value="LDL_receptor-like_sf"/>
</dbReference>
<dbReference type="InterPro" id="IPR002172">
    <property type="entry name" value="LDrepeatLR_classA_rpt"/>
</dbReference>
<dbReference type="FunFam" id="4.10.400.10:FF:000011">
    <property type="entry name" value="Low-density lipoprotein receptor-related protein 1"/>
    <property type="match status" value="3"/>
</dbReference>
<keyword evidence="12 16" id="KW-1015">Disulfide bond</keyword>
<dbReference type="InterPro" id="IPR051221">
    <property type="entry name" value="LDLR-related"/>
</dbReference>
<keyword evidence="7" id="KW-0732">Signal</keyword>
<keyword evidence="13" id="KW-0675">Receptor</keyword>
<dbReference type="SMART" id="SM00192">
    <property type="entry name" value="LDLa"/>
    <property type="match status" value="14"/>
</dbReference>
<feature type="disulfide bond" evidence="16">
    <location>
        <begin position="1199"/>
        <end position="1214"/>
    </location>
</feature>
<evidence type="ECO:0000256" key="2">
    <source>
        <dbReference type="ARBA" id="ARBA00004308"/>
    </source>
</evidence>
<feature type="disulfide bond" evidence="16">
    <location>
        <begin position="27"/>
        <end position="39"/>
    </location>
</feature>
<evidence type="ECO:0000256" key="15">
    <source>
        <dbReference type="ARBA" id="ARBA00046273"/>
    </source>
</evidence>
<reference evidence="19" key="1">
    <citation type="submission" date="2025-08" db="UniProtKB">
        <authorList>
            <consortium name="Ensembl"/>
        </authorList>
    </citation>
    <scope>IDENTIFICATION</scope>
</reference>
<feature type="disulfide bond" evidence="16">
    <location>
        <begin position="46"/>
        <end position="61"/>
    </location>
</feature>
<dbReference type="InterPro" id="IPR009030">
    <property type="entry name" value="Growth_fac_rcpt_cys_sf"/>
</dbReference>
<feature type="disulfide bond" evidence="16">
    <location>
        <begin position="228"/>
        <end position="246"/>
    </location>
</feature>
<evidence type="ECO:0000313" key="19">
    <source>
        <dbReference type="Ensembl" id="ENSSRHP00000067481.1"/>
    </source>
</evidence>
<dbReference type="Gene3D" id="2.10.25.10">
    <property type="entry name" value="Laminin"/>
    <property type="match status" value="3"/>
</dbReference>
<dbReference type="SUPFAM" id="SSF63825">
    <property type="entry name" value="YWTD domain"/>
    <property type="match status" value="2"/>
</dbReference>
<feature type="repeat" description="LDL-receptor class B" evidence="17">
    <location>
        <begin position="514"/>
        <end position="560"/>
    </location>
</feature>
<dbReference type="SMART" id="SM00181">
    <property type="entry name" value="EGF"/>
    <property type="match status" value="6"/>
</dbReference>
<dbReference type="SMART" id="SM00179">
    <property type="entry name" value="EGF_CA"/>
    <property type="match status" value="2"/>
</dbReference>
<dbReference type="PROSITE" id="PS51120">
    <property type="entry name" value="LDLRB"/>
    <property type="match status" value="4"/>
</dbReference>
<dbReference type="Gene3D" id="4.10.400.10">
    <property type="entry name" value="Low-density Lipoprotein Receptor"/>
    <property type="match status" value="14"/>
</dbReference>
<keyword evidence="9" id="KW-0967">Endosome</keyword>
<dbReference type="FunFam" id="2.120.10.30:FF:000241">
    <property type="entry name" value="Low-density lipoprotein receptor-related protein 6"/>
    <property type="match status" value="2"/>
</dbReference>
<dbReference type="Pfam" id="PF00057">
    <property type="entry name" value="Ldl_recept_a"/>
    <property type="match status" value="13"/>
</dbReference>
<evidence type="ECO:0000256" key="1">
    <source>
        <dbReference type="ARBA" id="ARBA00004167"/>
    </source>
</evidence>
<comment type="caution">
    <text evidence="16">Lacks conserved residue(s) required for the propagation of feature annotation.</text>
</comment>